<evidence type="ECO:0000313" key="6">
    <source>
        <dbReference type="EMBL" id="TDD07751.1"/>
    </source>
</evidence>
<dbReference type="GO" id="GO:0006633">
    <property type="term" value="P:fatty acid biosynthetic process"/>
    <property type="evidence" value="ECO:0007669"/>
    <property type="project" value="InterPro"/>
</dbReference>
<feature type="domain" description="Beta-ketoacyl-[acyl-carrier-protein] synthase III N-terminal" evidence="5">
    <location>
        <begin position="162"/>
        <end position="240"/>
    </location>
</feature>
<keyword evidence="2" id="KW-0012">Acyltransferase</keyword>
<proteinExistence type="predicted"/>
<dbReference type="GO" id="GO:0044550">
    <property type="term" value="P:secondary metabolite biosynthetic process"/>
    <property type="evidence" value="ECO:0007669"/>
    <property type="project" value="TreeGrafter"/>
</dbReference>
<dbReference type="Pfam" id="PF08545">
    <property type="entry name" value="ACP_syn_III"/>
    <property type="match status" value="1"/>
</dbReference>
<feature type="domain" description="Beta-ketoacyl-[acyl-carrier-protein] synthase III C-terminal" evidence="4">
    <location>
        <begin position="291"/>
        <end position="378"/>
    </location>
</feature>
<evidence type="ECO:0000259" key="5">
    <source>
        <dbReference type="Pfam" id="PF08545"/>
    </source>
</evidence>
<sequence length="390" mass="40757">MDPGDGTSPQRSPRGVRGDPGQRSGQRQRAVGTGVAMMNHGSKSRSEGRAGHTAAEPSTGIIGTGSCLPSTVVTCDDMDRALNARPGWTERATGIRERRRAPAETSLTDLAVGAGREALRAAGVRPDEVRTVIVATVSSDPPVPAVAARVQDRLGATHAFAFDLNAACAGFVFALEVARPLVGVDAERPFVLVIGCDLWSRMTDPLDRQTWPLFGDGAGAVVLGPVKEGGFMATKLATNGALGDYAVGGFSPPLPGRTPESAGHLFKMRGREISELMLEKLPKLVNTVTQMAGVTVADVNYLICHQANPKLVARCAEEAGFAADRNVSTGEVFGNTVGASVPLGIDAAVKDGRLRQGSLVLLAAFGAGMSWGGTLIRWSNPGARVEEPWT</sequence>
<feature type="region of interest" description="Disordered" evidence="3">
    <location>
        <begin position="1"/>
        <end position="62"/>
    </location>
</feature>
<evidence type="ECO:0000256" key="2">
    <source>
        <dbReference type="ARBA" id="ARBA00023315"/>
    </source>
</evidence>
<name>A0A4R4VRD1_9ACTN</name>
<dbReference type="NCBIfam" id="NF006829">
    <property type="entry name" value="PRK09352.1"/>
    <property type="match status" value="1"/>
</dbReference>
<dbReference type="EMBL" id="SMKO01000024">
    <property type="protein sequence ID" value="TDD07751.1"/>
    <property type="molecule type" value="Genomic_DNA"/>
</dbReference>
<keyword evidence="1" id="KW-0808">Transferase</keyword>
<dbReference type="InterPro" id="IPR016039">
    <property type="entry name" value="Thiolase-like"/>
</dbReference>
<evidence type="ECO:0000256" key="3">
    <source>
        <dbReference type="SAM" id="MobiDB-lite"/>
    </source>
</evidence>
<dbReference type="Proteomes" id="UP000295258">
    <property type="component" value="Unassembled WGS sequence"/>
</dbReference>
<dbReference type="InterPro" id="IPR013751">
    <property type="entry name" value="ACP_syn_III_N"/>
</dbReference>
<comment type="caution">
    <text evidence="6">The sequence shown here is derived from an EMBL/GenBank/DDBJ whole genome shotgun (WGS) entry which is preliminary data.</text>
</comment>
<dbReference type="Gene3D" id="3.40.47.10">
    <property type="match status" value="1"/>
</dbReference>
<evidence type="ECO:0000313" key="7">
    <source>
        <dbReference type="Proteomes" id="UP000295258"/>
    </source>
</evidence>
<dbReference type="InterPro" id="IPR013747">
    <property type="entry name" value="ACP_syn_III_C"/>
</dbReference>
<dbReference type="CDD" id="cd00830">
    <property type="entry name" value="KAS_III"/>
    <property type="match status" value="1"/>
</dbReference>
<dbReference type="AlphaFoldDB" id="A0A4R4VRD1"/>
<evidence type="ECO:0000259" key="4">
    <source>
        <dbReference type="Pfam" id="PF08541"/>
    </source>
</evidence>
<dbReference type="SUPFAM" id="SSF53901">
    <property type="entry name" value="Thiolase-like"/>
    <property type="match status" value="1"/>
</dbReference>
<dbReference type="PANTHER" id="PTHR34069">
    <property type="entry name" value="3-OXOACYL-[ACYL-CARRIER-PROTEIN] SYNTHASE 3"/>
    <property type="match status" value="1"/>
</dbReference>
<accession>A0A4R4VRD1</accession>
<keyword evidence="7" id="KW-1185">Reference proteome</keyword>
<evidence type="ECO:0000256" key="1">
    <source>
        <dbReference type="ARBA" id="ARBA00022679"/>
    </source>
</evidence>
<organism evidence="6 7">
    <name type="scientific">Nonomuraea deserti</name>
    <dbReference type="NCBI Taxonomy" id="1848322"/>
    <lineage>
        <taxon>Bacteria</taxon>
        <taxon>Bacillati</taxon>
        <taxon>Actinomycetota</taxon>
        <taxon>Actinomycetes</taxon>
        <taxon>Streptosporangiales</taxon>
        <taxon>Streptosporangiaceae</taxon>
        <taxon>Nonomuraea</taxon>
    </lineage>
</organism>
<dbReference type="PANTHER" id="PTHR34069:SF2">
    <property type="entry name" value="BETA-KETOACYL-[ACYL-CARRIER-PROTEIN] SYNTHASE III"/>
    <property type="match status" value="1"/>
</dbReference>
<dbReference type="Pfam" id="PF08541">
    <property type="entry name" value="ACP_syn_III_C"/>
    <property type="match status" value="1"/>
</dbReference>
<gene>
    <name evidence="6" type="ORF">E1292_12735</name>
</gene>
<dbReference type="GO" id="GO:0004315">
    <property type="term" value="F:3-oxoacyl-[acyl-carrier-protein] synthase activity"/>
    <property type="evidence" value="ECO:0007669"/>
    <property type="project" value="InterPro"/>
</dbReference>
<protein>
    <submittedName>
        <fullName evidence="6">Ketoacyl-ACP synthase III</fullName>
    </submittedName>
</protein>
<reference evidence="6 7" key="1">
    <citation type="submission" date="2019-03" db="EMBL/GenBank/DDBJ databases">
        <title>Draft genome sequences of novel Actinobacteria.</title>
        <authorList>
            <person name="Sahin N."/>
            <person name="Ay H."/>
            <person name="Saygin H."/>
        </authorList>
    </citation>
    <scope>NUCLEOTIDE SEQUENCE [LARGE SCALE GENOMIC DNA]</scope>
    <source>
        <strain evidence="6 7">KC310</strain>
    </source>
</reference>